<gene>
    <name evidence="3" type="ORF">RAG0_01647</name>
</gene>
<protein>
    <recommendedName>
        <fullName evidence="2">BTB domain-containing protein</fullName>
    </recommendedName>
</protein>
<accession>A0A1E1JXU5</accession>
<organism evidence="3 4">
    <name type="scientific">Rhynchosporium agropyri</name>
    <dbReference type="NCBI Taxonomy" id="914238"/>
    <lineage>
        <taxon>Eukaryota</taxon>
        <taxon>Fungi</taxon>
        <taxon>Dikarya</taxon>
        <taxon>Ascomycota</taxon>
        <taxon>Pezizomycotina</taxon>
        <taxon>Leotiomycetes</taxon>
        <taxon>Helotiales</taxon>
        <taxon>Ploettnerulaceae</taxon>
        <taxon>Rhynchosporium</taxon>
    </lineage>
</organism>
<dbReference type="Proteomes" id="UP000178912">
    <property type="component" value="Unassembled WGS sequence"/>
</dbReference>
<dbReference type="PANTHER" id="PTHR47843:SF2">
    <property type="entry name" value="BTB DOMAIN-CONTAINING PROTEIN"/>
    <property type="match status" value="1"/>
</dbReference>
<dbReference type="AlphaFoldDB" id="A0A1E1JXU5"/>
<dbReference type="OrthoDB" id="194443at2759"/>
<dbReference type="PANTHER" id="PTHR47843">
    <property type="entry name" value="BTB DOMAIN-CONTAINING PROTEIN-RELATED"/>
    <property type="match status" value="1"/>
</dbReference>
<dbReference type="InterPro" id="IPR011333">
    <property type="entry name" value="SKP1/BTB/POZ_sf"/>
</dbReference>
<evidence type="ECO:0000256" key="1">
    <source>
        <dbReference type="SAM" id="MobiDB-lite"/>
    </source>
</evidence>
<reference evidence="4" key="1">
    <citation type="submission" date="2016-03" db="EMBL/GenBank/DDBJ databases">
        <authorList>
            <person name="Guldener U."/>
        </authorList>
    </citation>
    <scope>NUCLEOTIDE SEQUENCE [LARGE SCALE GENOMIC DNA]</scope>
    <source>
        <strain evidence="4">04CH-RAC-A.6.1</strain>
    </source>
</reference>
<dbReference type="EMBL" id="FJUX01000006">
    <property type="protein sequence ID" value="CZS90697.1"/>
    <property type="molecule type" value="Genomic_DNA"/>
</dbReference>
<dbReference type="PROSITE" id="PS50097">
    <property type="entry name" value="BTB"/>
    <property type="match status" value="1"/>
</dbReference>
<feature type="region of interest" description="Disordered" evidence="1">
    <location>
        <begin position="269"/>
        <end position="319"/>
    </location>
</feature>
<feature type="compositionally biased region" description="Acidic residues" evidence="1">
    <location>
        <begin position="282"/>
        <end position="309"/>
    </location>
</feature>
<dbReference type="InterPro" id="IPR000210">
    <property type="entry name" value="BTB/POZ_dom"/>
</dbReference>
<dbReference type="Gene3D" id="3.30.710.10">
    <property type="entry name" value="Potassium Channel Kv1.1, Chain A"/>
    <property type="match status" value="1"/>
</dbReference>
<feature type="compositionally biased region" description="Basic and acidic residues" evidence="1">
    <location>
        <begin position="42"/>
        <end position="53"/>
    </location>
</feature>
<evidence type="ECO:0000313" key="4">
    <source>
        <dbReference type="Proteomes" id="UP000178912"/>
    </source>
</evidence>
<name>A0A1E1JXU5_9HELO</name>
<evidence type="ECO:0000259" key="2">
    <source>
        <dbReference type="PROSITE" id="PS50097"/>
    </source>
</evidence>
<dbReference type="CDD" id="cd18186">
    <property type="entry name" value="BTB_POZ_ZBTB_KLHL-like"/>
    <property type="match status" value="1"/>
</dbReference>
<keyword evidence="4" id="KW-1185">Reference proteome</keyword>
<dbReference type="Pfam" id="PF00651">
    <property type="entry name" value="BTB"/>
    <property type="match status" value="1"/>
</dbReference>
<feature type="region of interest" description="Disordered" evidence="1">
    <location>
        <begin position="22"/>
        <end position="56"/>
    </location>
</feature>
<evidence type="ECO:0000313" key="3">
    <source>
        <dbReference type="EMBL" id="CZS90697.1"/>
    </source>
</evidence>
<dbReference type="SMART" id="SM00225">
    <property type="entry name" value="BTB"/>
    <property type="match status" value="1"/>
</dbReference>
<dbReference type="SUPFAM" id="SSF54695">
    <property type="entry name" value="POZ domain"/>
    <property type="match status" value="1"/>
</dbReference>
<proteinExistence type="predicted"/>
<feature type="domain" description="BTB" evidence="2">
    <location>
        <begin position="61"/>
        <end position="130"/>
    </location>
</feature>
<feature type="compositionally biased region" description="Polar residues" evidence="1">
    <location>
        <begin position="269"/>
        <end position="281"/>
    </location>
</feature>
<sequence>MGGMFHPAWNLQSKLKAERLARKKKSRCKSSKASNTGSKEGPAQKRPIEKDNGPDFSSPGAIVTFYIGEEGKEFKVHKENVCAYSPVLEAAFNGTFLEGLSQTYQLKDVDPDVFRMLVQWFYTRPLKVYDIDDADNVDMFEAHRRLEEQDLHLAQLWVLADRMLVPGLQNEIVDILQKFQRTARLASTLWIPFVYENTAAGSPLRKLAVDYALFCLDSAVFRKHAQNFPPEMLLEFAMATAKAIVRDEPPAMSVDSKDICDFIEFGIEPQSSDSEDSATGQSEEDDDEEKIEKEGEDTTQSDIETEIDPSSEREMDKFQCVTPDFRLRREIRSYHVSEII</sequence>